<evidence type="ECO:0000256" key="2">
    <source>
        <dbReference type="ARBA" id="ARBA00007695"/>
    </source>
</evidence>
<evidence type="ECO:0000256" key="8">
    <source>
        <dbReference type="ARBA" id="ARBA00023136"/>
    </source>
</evidence>
<dbReference type="PANTHER" id="PTHR21397:SF4">
    <property type="entry name" value="ER MEMBRANE PROTEIN COMPLEX SUBUNIT 10"/>
    <property type="match status" value="1"/>
</dbReference>
<dbReference type="PANTHER" id="PTHR21397">
    <property type="entry name" value="CHROMATIN COMPLEXES SUBUNIT BAP18-RELATED"/>
    <property type="match status" value="1"/>
</dbReference>
<organism evidence="11 12">
    <name type="scientific">Linum tenue</name>
    <dbReference type="NCBI Taxonomy" id="586396"/>
    <lineage>
        <taxon>Eukaryota</taxon>
        <taxon>Viridiplantae</taxon>
        <taxon>Streptophyta</taxon>
        <taxon>Embryophyta</taxon>
        <taxon>Tracheophyta</taxon>
        <taxon>Spermatophyta</taxon>
        <taxon>Magnoliopsida</taxon>
        <taxon>eudicotyledons</taxon>
        <taxon>Gunneridae</taxon>
        <taxon>Pentapetalae</taxon>
        <taxon>rosids</taxon>
        <taxon>fabids</taxon>
        <taxon>Malpighiales</taxon>
        <taxon>Linaceae</taxon>
        <taxon>Linum</taxon>
    </lineage>
</organism>
<evidence type="ECO:0000313" key="12">
    <source>
        <dbReference type="Proteomes" id="UP001154282"/>
    </source>
</evidence>
<feature type="region of interest" description="Disordered" evidence="9">
    <location>
        <begin position="84"/>
        <end position="118"/>
    </location>
</feature>
<reference evidence="11" key="1">
    <citation type="submission" date="2022-08" db="EMBL/GenBank/DDBJ databases">
        <authorList>
            <person name="Gutierrez-Valencia J."/>
        </authorList>
    </citation>
    <scope>NUCLEOTIDE SEQUENCE</scope>
</reference>
<feature type="compositionally biased region" description="Low complexity" evidence="9">
    <location>
        <begin position="322"/>
        <end position="341"/>
    </location>
</feature>
<comment type="caution">
    <text evidence="11">The sequence shown here is derived from an EMBL/GenBank/DDBJ whole genome shotgun (WGS) entry which is preliminary data.</text>
</comment>
<dbReference type="AlphaFoldDB" id="A0AAV0LY14"/>
<feature type="transmembrane region" description="Helical" evidence="10">
    <location>
        <begin position="18"/>
        <end position="36"/>
    </location>
</feature>
<keyword evidence="5" id="KW-0732">Signal</keyword>
<evidence type="ECO:0000256" key="1">
    <source>
        <dbReference type="ARBA" id="ARBA00004115"/>
    </source>
</evidence>
<dbReference type="Proteomes" id="UP001154282">
    <property type="component" value="Unassembled WGS sequence"/>
</dbReference>
<sequence>MVLFGSSLSPIRSRPKTTIYNCITAVVLRVVLNWKLAGDTTMKMRKGVLLVLFTLCFVLSLFAPSHSGFQSDELLVDDDEVGLPQTQSQQSSSVPKSDQTTVTTPSPTPRRKFSDSDSDSKIQFTLEHAFGDSDFAPAGTFSARLKTSAHGGQTLTKLRFSRNALTDAEKENFKNLVDGDDFYKIRLPSNVLSPPGKDFVVTSVRARCLPRETLDEHFVIHTDGVNILGVNYGAPAPCSYPRPAKLPSKWSFNSYTILKNTEQAPRTPLFIQDVLKNGEEGEGEVVAPPERSFWAKYWMYVIPLGLIVVNAVTQAMNMPEEQASGQPGGAPAAPGAVQRAPSSAARRR</sequence>
<evidence type="ECO:0000256" key="4">
    <source>
        <dbReference type="ARBA" id="ARBA00022692"/>
    </source>
</evidence>
<dbReference type="EMBL" id="CAMGYJ010000006">
    <property type="protein sequence ID" value="CAI0438933.1"/>
    <property type="molecule type" value="Genomic_DNA"/>
</dbReference>
<evidence type="ECO:0000313" key="11">
    <source>
        <dbReference type="EMBL" id="CAI0438933.1"/>
    </source>
</evidence>
<evidence type="ECO:0000256" key="6">
    <source>
        <dbReference type="ARBA" id="ARBA00022824"/>
    </source>
</evidence>
<keyword evidence="7 10" id="KW-1133">Transmembrane helix</keyword>
<comment type="similarity">
    <text evidence="2">Belongs to the EMC10 family.</text>
</comment>
<protein>
    <recommendedName>
        <fullName evidence="3">ER membrane protein complex subunit 10</fullName>
    </recommendedName>
</protein>
<evidence type="ECO:0000256" key="3">
    <source>
        <dbReference type="ARBA" id="ARBA00020105"/>
    </source>
</evidence>
<keyword evidence="6" id="KW-0256">Endoplasmic reticulum</keyword>
<comment type="subcellular location">
    <subcellularLocation>
        <location evidence="1">Endoplasmic reticulum membrane</location>
        <topology evidence="1">Single-pass type I membrane protein</topology>
    </subcellularLocation>
</comment>
<name>A0AAV0LY14_9ROSI</name>
<keyword evidence="4 10" id="KW-0812">Transmembrane</keyword>
<gene>
    <name evidence="11" type="ORF">LITE_LOCUS25968</name>
</gene>
<evidence type="ECO:0000256" key="5">
    <source>
        <dbReference type="ARBA" id="ARBA00022729"/>
    </source>
</evidence>
<accession>A0AAV0LY14</accession>
<dbReference type="GO" id="GO:0005789">
    <property type="term" value="C:endoplasmic reticulum membrane"/>
    <property type="evidence" value="ECO:0007669"/>
    <property type="project" value="UniProtKB-SubCell"/>
</dbReference>
<proteinExistence type="inferred from homology"/>
<feature type="transmembrane region" description="Helical" evidence="10">
    <location>
        <begin position="48"/>
        <end position="65"/>
    </location>
</feature>
<evidence type="ECO:0000256" key="7">
    <source>
        <dbReference type="ARBA" id="ARBA00022989"/>
    </source>
</evidence>
<dbReference type="Pfam" id="PF21203">
    <property type="entry name" value="ECM10"/>
    <property type="match status" value="1"/>
</dbReference>
<dbReference type="CDD" id="cd22209">
    <property type="entry name" value="EMC10"/>
    <property type="match status" value="1"/>
</dbReference>
<keyword evidence="8 10" id="KW-0472">Membrane</keyword>
<feature type="region of interest" description="Disordered" evidence="9">
    <location>
        <begin position="320"/>
        <end position="348"/>
    </location>
</feature>
<keyword evidence="12" id="KW-1185">Reference proteome</keyword>
<evidence type="ECO:0000256" key="10">
    <source>
        <dbReference type="SAM" id="Phobius"/>
    </source>
</evidence>
<evidence type="ECO:0000256" key="9">
    <source>
        <dbReference type="SAM" id="MobiDB-lite"/>
    </source>
</evidence>